<accession>A0A937FUQ5</accession>
<sequence length="228" mass="26966">MLINTTTTDYDLLDIIADKEDPFRKEAFVIFHNRHASYIHNTSLGFCKTHDDCEAEAKDLSQEVFRKILNRSGTFQRNKSVNTEEIVKHVRKWLFTITKNTFLDLYKKPVQYEYKTVRINDENKDIIARTIHEKTSGKSKKLSKEDQILYDKIVDAMSQINLSEKQNHILKAYLESGQFDSSGKWSLPDYRMEELMEKYKLKRNSVIQIKERVVDKIQEQVKTNQQNH</sequence>
<keyword evidence="2" id="KW-1185">Reference proteome</keyword>
<dbReference type="RefSeq" id="WP_202855945.1">
    <property type="nucleotide sequence ID" value="NZ_JAEUGD010000027.1"/>
</dbReference>
<evidence type="ECO:0000313" key="2">
    <source>
        <dbReference type="Proteomes" id="UP000614216"/>
    </source>
</evidence>
<comment type="caution">
    <text evidence="1">The sequence shown here is derived from an EMBL/GenBank/DDBJ whole genome shotgun (WGS) entry which is preliminary data.</text>
</comment>
<dbReference type="GO" id="GO:0003700">
    <property type="term" value="F:DNA-binding transcription factor activity"/>
    <property type="evidence" value="ECO:0007669"/>
    <property type="project" value="InterPro"/>
</dbReference>
<proteinExistence type="predicted"/>
<dbReference type="Gene3D" id="1.10.1740.10">
    <property type="match status" value="1"/>
</dbReference>
<dbReference type="Proteomes" id="UP000614216">
    <property type="component" value="Unassembled WGS sequence"/>
</dbReference>
<gene>
    <name evidence="1" type="ORF">JMN32_08775</name>
</gene>
<protein>
    <submittedName>
        <fullName evidence="1">Sigma-70 family RNA polymerase sigma factor</fullName>
    </submittedName>
</protein>
<reference evidence="1" key="1">
    <citation type="submission" date="2021-01" db="EMBL/GenBank/DDBJ databases">
        <title>Fulvivirga kasyanovii gen. nov., sp nov., a novel member of the phylum Bacteroidetes isolated from seawater in a mussel farm.</title>
        <authorList>
            <person name="Zhao L.-H."/>
            <person name="Wang Z.-J."/>
        </authorList>
    </citation>
    <scope>NUCLEOTIDE SEQUENCE</scope>
    <source>
        <strain evidence="1">29W222</strain>
    </source>
</reference>
<dbReference type="InterPro" id="IPR013325">
    <property type="entry name" value="RNA_pol_sigma_r2"/>
</dbReference>
<dbReference type="AlphaFoldDB" id="A0A937FUQ5"/>
<dbReference type="GO" id="GO:0006352">
    <property type="term" value="P:DNA-templated transcription initiation"/>
    <property type="evidence" value="ECO:0007669"/>
    <property type="project" value="InterPro"/>
</dbReference>
<evidence type="ECO:0000313" key="1">
    <source>
        <dbReference type="EMBL" id="MBL6446399.1"/>
    </source>
</evidence>
<name>A0A937FUQ5_9BACT</name>
<organism evidence="1 2">
    <name type="scientific">Fulvivirga marina</name>
    <dbReference type="NCBI Taxonomy" id="2494733"/>
    <lineage>
        <taxon>Bacteria</taxon>
        <taxon>Pseudomonadati</taxon>
        <taxon>Bacteroidota</taxon>
        <taxon>Cytophagia</taxon>
        <taxon>Cytophagales</taxon>
        <taxon>Fulvivirgaceae</taxon>
        <taxon>Fulvivirga</taxon>
    </lineage>
</organism>
<dbReference type="SUPFAM" id="SSF88946">
    <property type="entry name" value="Sigma2 domain of RNA polymerase sigma factors"/>
    <property type="match status" value="1"/>
</dbReference>
<dbReference type="EMBL" id="JAEUGD010000027">
    <property type="protein sequence ID" value="MBL6446399.1"/>
    <property type="molecule type" value="Genomic_DNA"/>
</dbReference>